<dbReference type="AlphaFoldDB" id="A0A1I5TD83"/>
<reference evidence="2 3" key="1">
    <citation type="submission" date="2016-10" db="EMBL/GenBank/DDBJ databases">
        <authorList>
            <person name="de Groot N.N."/>
        </authorList>
    </citation>
    <scope>NUCLEOTIDE SEQUENCE [LARGE SCALE GENOMIC DNA]</scope>
    <source>
        <strain evidence="2 3">DSM 20678</strain>
    </source>
</reference>
<dbReference type="STRING" id="937334.SAMN05444406_10471"/>
<gene>
    <name evidence="2" type="ORF">SAMN05444406_10471</name>
</gene>
<keyword evidence="1" id="KW-0812">Transmembrane</keyword>
<keyword evidence="3" id="KW-1185">Reference proteome</keyword>
<accession>A0A1I5TD83</accession>
<dbReference type="EMBL" id="FOXR01000004">
    <property type="protein sequence ID" value="SFP80938.1"/>
    <property type="molecule type" value="Genomic_DNA"/>
</dbReference>
<proteinExistence type="predicted"/>
<dbReference type="RefSeq" id="WP_025747174.1">
    <property type="nucleotide sequence ID" value="NZ_FOXR01000004.1"/>
</dbReference>
<protein>
    <submittedName>
        <fullName evidence="2">Uncharacterized protein</fullName>
    </submittedName>
</protein>
<evidence type="ECO:0000313" key="3">
    <source>
        <dbReference type="Proteomes" id="UP000198577"/>
    </source>
</evidence>
<keyword evidence="1" id="KW-0472">Membrane</keyword>
<sequence length="71" mass="8443">MLKFEMIVFVITITSFSILLVLLQELWRRFRESVFEKSINVKVATSKDKMKTIDKMSGIEFEVFAKDFFNK</sequence>
<dbReference type="Proteomes" id="UP000198577">
    <property type="component" value="Unassembled WGS sequence"/>
</dbReference>
<name>A0A1I5TD83_9FIRM</name>
<keyword evidence="1" id="KW-1133">Transmembrane helix</keyword>
<evidence type="ECO:0000256" key="1">
    <source>
        <dbReference type="SAM" id="Phobius"/>
    </source>
</evidence>
<feature type="transmembrane region" description="Helical" evidence="1">
    <location>
        <begin position="6"/>
        <end position="23"/>
    </location>
</feature>
<evidence type="ECO:0000313" key="2">
    <source>
        <dbReference type="EMBL" id="SFP80938.1"/>
    </source>
</evidence>
<organism evidence="2 3">
    <name type="scientific">Caldicoprobacter faecalis</name>
    <dbReference type="NCBI Taxonomy" id="937334"/>
    <lineage>
        <taxon>Bacteria</taxon>
        <taxon>Bacillati</taxon>
        <taxon>Bacillota</taxon>
        <taxon>Clostridia</taxon>
        <taxon>Caldicoprobacterales</taxon>
        <taxon>Caldicoprobacteraceae</taxon>
        <taxon>Caldicoprobacter</taxon>
    </lineage>
</organism>